<dbReference type="GO" id="GO:0005524">
    <property type="term" value="F:ATP binding"/>
    <property type="evidence" value="ECO:0007669"/>
    <property type="project" value="InterPro"/>
</dbReference>
<dbReference type="Pfam" id="PF00005">
    <property type="entry name" value="ABC_tran"/>
    <property type="match status" value="1"/>
</dbReference>
<dbReference type="SMART" id="SM00382">
    <property type="entry name" value="AAA"/>
    <property type="match status" value="1"/>
</dbReference>
<dbReference type="STRING" id="754476.Q7A_1304"/>
<dbReference type="InterPro" id="IPR008995">
    <property type="entry name" value="Mo/tungstate-bd_C_term_dom"/>
</dbReference>
<dbReference type="RefSeq" id="WP_014706511.1">
    <property type="nucleotide sequence ID" value="NC_017857.3"/>
</dbReference>
<dbReference type="InterPro" id="IPR050093">
    <property type="entry name" value="ABC_SmlMolc_Importer"/>
</dbReference>
<evidence type="ECO:0000313" key="2">
    <source>
        <dbReference type="Proteomes" id="UP000009144"/>
    </source>
</evidence>
<dbReference type="PATRIC" id="fig|754476.3.peg.1286"/>
<protein>
    <submittedName>
        <fullName evidence="1">ABC transporter-like protein</fullName>
    </submittedName>
</protein>
<dbReference type="SUPFAM" id="SSF50331">
    <property type="entry name" value="MOP-like"/>
    <property type="match status" value="1"/>
</dbReference>
<gene>
    <name evidence="1" type="ordered locus">Q7A_1304</name>
</gene>
<dbReference type="eggNOG" id="COG3842">
    <property type="taxonomic scope" value="Bacteria"/>
</dbReference>
<keyword evidence="2" id="KW-1185">Reference proteome</keyword>
<dbReference type="SUPFAM" id="SSF52540">
    <property type="entry name" value="P-loop containing nucleoside triphosphate hydrolases"/>
    <property type="match status" value="1"/>
</dbReference>
<dbReference type="GO" id="GO:0016887">
    <property type="term" value="F:ATP hydrolysis activity"/>
    <property type="evidence" value="ECO:0007669"/>
    <property type="project" value="InterPro"/>
</dbReference>
<dbReference type="Gene3D" id="3.40.50.300">
    <property type="entry name" value="P-loop containing nucleotide triphosphate hydrolases"/>
    <property type="match status" value="1"/>
</dbReference>
<sequence>MLDVIIKQLLPIPLEVHLQCHPGEMLALVGPSGSGKTTVLRCIAGLHHPEQGLIRSHKTTWFDTNHMINYSPQQRRVGMVFQNYALFPHLNVMQNILLAMPTPRKNIARTLLNQVHLNGLETRYPSQLSGGQQQRVALARALAREPEVLLLDEPFSAVDKVTRRKLYLELHALRRQLSMPIILVTHDLDEAAMLADQMCVIHQGNTLQQGPVEEVFNRPHSLNVARLTDARNVLEGQIVMVDGQKKLQWFEQQLDIADTDFAVGSHVYWIISPSKILLHQRRRPSRGEHENPVQAIIIDMITLRGITTVLMKVTGNNDLLLQMDIPEHVVQRNQLQRGEHIGLSLLQNAIHLIEQ</sequence>
<dbReference type="EMBL" id="CP003390">
    <property type="protein sequence ID" value="AFI84138.1"/>
    <property type="molecule type" value="Genomic_DNA"/>
</dbReference>
<dbReference type="InterPro" id="IPR003593">
    <property type="entry name" value="AAA+_ATPase"/>
</dbReference>
<dbReference type="Proteomes" id="UP000009144">
    <property type="component" value="Chromosome"/>
</dbReference>
<evidence type="ECO:0000313" key="1">
    <source>
        <dbReference type="EMBL" id="AFI84138.1"/>
    </source>
</evidence>
<dbReference type="PROSITE" id="PS50893">
    <property type="entry name" value="ABC_TRANSPORTER_2"/>
    <property type="match status" value="1"/>
</dbReference>
<accession>I1XIB9</accession>
<dbReference type="KEGG" id="mej:Q7A_1304"/>
<dbReference type="HOGENOM" id="CLU_000604_1_1_6"/>
<dbReference type="PANTHER" id="PTHR42781:SF4">
    <property type="entry name" value="SPERMIDINE_PUTRESCINE IMPORT ATP-BINDING PROTEIN POTA"/>
    <property type="match status" value="1"/>
</dbReference>
<dbReference type="InterPro" id="IPR027417">
    <property type="entry name" value="P-loop_NTPase"/>
</dbReference>
<dbReference type="InterPro" id="IPR003439">
    <property type="entry name" value="ABC_transporter-like_ATP-bd"/>
</dbReference>
<name>I1XIB9_METNJ</name>
<dbReference type="PANTHER" id="PTHR42781">
    <property type="entry name" value="SPERMIDINE/PUTRESCINE IMPORT ATP-BINDING PROTEIN POTA"/>
    <property type="match status" value="1"/>
</dbReference>
<dbReference type="InterPro" id="IPR017871">
    <property type="entry name" value="ABC_transporter-like_CS"/>
</dbReference>
<dbReference type="AlphaFoldDB" id="I1XIB9"/>
<reference evidence="1 2" key="1">
    <citation type="journal article" date="2012" name="J. Bacteriol.">
        <title>Complete genome sequences of Methylophaga sp. strain JAM1 and Methylophaga sp. strain JAM7.</title>
        <authorList>
            <person name="Villeneuve C."/>
            <person name="Martineau C."/>
            <person name="Mauffrey F."/>
            <person name="Villemur R."/>
        </authorList>
    </citation>
    <scope>NUCLEOTIDE SEQUENCE [LARGE SCALE GENOMIC DNA]</scope>
    <source>
        <strain evidence="1 2">JAM1</strain>
    </source>
</reference>
<organism evidence="1 2">
    <name type="scientific">Methylophaga nitratireducenticrescens</name>
    <dbReference type="NCBI Taxonomy" id="754476"/>
    <lineage>
        <taxon>Bacteria</taxon>
        <taxon>Pseudomonadati</taxon>
        <taxon>Pseudomonadota</taxon>
        <taxon>Gammaproteobacteria</taxon>
        <taxon>Thiotrichales</taxon>
        <taxon>Piscirickettsiaceae</taxon>
        <taxon>Methylophaga</taxon>
    </lineage>
</organism>
<reference evidence="1 2" key="2">
    <citation type="journal article" date="2013" name="Int. J. Syst. Evol. Microbiol.">
        <title>Methylophaga nitratireducenticrescens sp. nov. and Methylophaga frappieri sp. nov., isolated from the biofilm of the methanol-fed denitrification system treating the seawater at the Montreal Biodome.</title>
        <authorList>
            <person name="Villeneuve C."/>
            <person name="Martineau C."/>
            <person name="Mauffrey F."/>
            <person name="Villemur R."/>
        </authorList>
    </citation>
    <scope>NUCLEOTIDE SEQUENCE [LARGE SCALE GENOMIC DNA]</scope>
    <source>
        <strain evidence="1 2">JAM1</strain>
    </source>
</reference>
<dbReference type="OrthoDB" id="9802264at2"/>
<dbReference type="PROSITE" id="PS00211">
    <property type="entry name" value="ABC_TRANSPORTER_1"/>
    <property type="match status" value="1"/>
</dbReference>
<proteinExistence type="predicted"/>